<dbReference type="GO" id="GO:0043130">
    <property type="term" value="F:ubiquitin binding"/>
    <property type="evidence" value="ECO:0007669"/>
    <property type="project" value="InterPro"/>
</dbReference>
<dbReference type="GO" id="GO:0061630">
    <property type="term" value="F:ubiquitin protein ligase activity"/>
    <property type="evidence" value="ECO:0007669"/>
    <property type="project" value="TreeGrafter"/>
</dbReference>
<dbReference type="Gene3D" id="1.10.8.10">
    <property type="entry name" value="DNA helicase RuvA subunit, C-terminal domain"/>
    <property type="match status" value="1"/>
</dbReference>
<dbReference type="PROSITE" id="PS50089">
    <property type="entry name" value="ZF_RING_2"/>
    <property type="match status" value="1"/>
</dbReference>
<dbReference type="InterPro" id="IPR057992">
    <property type="entry name" value="TPR_SYVN1_N"/>
</dbReference>
<evidence type="ECO:0000313" key="13">
    <source>
        <dbReference type="Proteomes" id="UP000749559"/>
    </source>
</evidence>
<keyword evidence="9 11" id="KW-0472">Membrane</keyword>
<dbReference type="GO" id="GO:0070936">
    <property type="term" value="P:protein K48-linked ubiquitination"/>
    <property type="evidence" value="ECO:0007669"/>
    <property type="project" value="TreeGrafter"/>
</dbReference>
<evidence type="ECO:0000256" key="8">
    <source>
        <dbReference type="ARBA" id="ARBA00022989"/>
    </source>
</evidence>
<dbReference type="PANTHER" id="PTHR15067:SF5">
    <property type="entry name" value="E3 UBIQUITIN-PROTEIN LIGASE AMFR"/>
    <property type="match status" value="1"/>
</dbReference>
<evidence type="ECO:0000256" key="1">
    <source>
        <dbReference type="ARBA" id="ARBA00004141"/>
    </source>
</evidence>
<dbReference type="CDD" id="cd16455">
    <property type="entry name" value="RING-H2_AMFR"/>
    <property type="match status" value="1"/>
</dbReference>
<evidence type="ECO:0000256" key="7">
    <source>
        <dbReference type="ARBA" id="ARBA00022833"/>
    </source>
</evidence>
<evidence type="ECO:0000256" key="2">
    <source>
        <dbReference type="ARBA" id="ARBA00004906"/>
    </source>
</evidence>
<sequence>MPVVLLERLPLPSLQTYSSFSVLLLGISLLYSHKLITEPLQLDANGTVIEDVGNITKNRTFGDEGYYSDMMEIMTQELMCIWTLINMAYCCLILIGKGIQRLAFGELRVSEQQHIKDKFWNFVFYKFIFIFGVLNVQDMTEVVYWSAWFSILGFLHLLAQLCKDRFEYLSFSPSTAQWTHVRLLSLLFVIQFTCSCLMLVCVFLGMHLGINTFCFMGAEVVLLMLKTMFVISRYIIHLYDIHLNTVWENRAIYVYYIELIFELGALAIDFAHHLHMLIWGNIFLSMASLVICMQLRYLFHGFQRRIKRHKNYLKVVKTMDSKFPVASADDIQTSGDDCAICWEKMETARKLPCSHLFHTACLRSWLEQDVSCPTCRTNLDDPREQRPLPAGPGGDVDEENVQNVPENQIRNHFFHFDGSRYVSWLPSFSVEVTHNMLGQQGAGALEAPQTSQLDEMGRQVQGVFPDMPLNLILEDLRHSHSVEQTIENILEERVTIPTTLSRTIASTSQATITTAHPLHDNRLSLAPSIAQAVTSSTERKTDNNNSELTVTSESADIASGVTISDTSSDVTDGGGCVTTGGRFSKSSTERETILRNRRNQLVANARRKYLNKHTDIEQPGSSIETQNSEHLEQFPAQRNT</sequence>
<feature type="transmembrane region" description="Helical" evidence="11">
    <location>
        <begin position="277"/>
        <end position="299"/>
    </location>
</feature>
<evidence type="ECO:0000256" key="11">
    <source>
        <dbReference type="SAM" id="Phobius"/>
    </source>
</evidence>
<evidence type="ECO:0000256" key="10">
    <source>
        <dbReference type="SAM" id="MobiDB-lite"/>
    </source>
</evidence>
<dbReference type="InterPro" id="IPR003892">
    <property type="entry name" value="CUE"/>
</dbReference>
<comment type="pathway">
    <text evidence="2">Protein modification; protein ubiquitination.</text>
</comment>
<feature type="transmembrane region" description="Helical" evidence="11">
    <location>
        <begin position="251"/>
        <end position="271"/>
    </location>
</feature>
<feature type="transmembrane region" description="Helical" evidence="11">
    <location>
        <begin position="81"/>
        <end position="99"/>
    </location>
</feature>
<evidence type="ECO:0000256" key="6">
    <source>
        <dbReference type="ARBA" id="ARBA00022771"/>
    </source>
</evidence>
<comment type="caution">
    <text evidence="12">The sequence shown here is derived from an EMBL/GenBank/DDBJ whole genome shotgun (WGS) entry which is preliminary data.</text>
</comment>
<dbReference type="Gene3D" id="3.30.40.10">
    <property type="entry name" value="Zinc/RING finger domain, C3HC4 (zinc finger)"/>
    <property type="match status" value="1"/>
</dbReference>
<keyword evidence="6" id="KW-0863">Zinc-finger</keyword>
<keyword evidence="13" id="KW-1185">Reference proteome</keyword>
<evidence type="ECO:0000256" key="4">
    <source>
        <dbReference type="ARBA" id="ARBA00022692"/>
    </source>
</evidence>
<dbReference type="GO" id="GO:0030968">
    <property type="term" value="P:endoplasmic reticulum unfolded protein response"/>
    <property type="evidence" value="ECO:0007669"/>
    <property type="project" value="TreeGrafter"/>
</dbReference>
<feature type="transmembrane region" description="Helical" evidence="11">
    <location>
        <begin position="220"/>
        <end position="239"/>
    </location>
</feature>
<dbReference type="GO" id="GO:0005783">
    <property type="term" value="C:endoplasmic reticulum"/>
    <property type="evidence" value="ECO:0007669"/>
    <property type="project" value="TreeGrafter"/>
</dbReference>
<gene>
    <name evidence="12" type="ORF">OFUS_LOCUS5598</name>
</gene>
<dbReference type="SMART" id="SM00546">
    <property type="entry name" value="CUE"/>
    <property type="match status" value="1"/>
</dbReference>
<feature type="transmembrane region" description="Helical" evidence="11">
    <location>
        <begin position="142"/>
        <end position="162"/>
    </location>
</feature>
<dbReference type="Pfam" id="PF13639">
    <property type="entry name" value="zf-RING_2"/>
    <property type="match status" value="1"/>
</dbReference>
<keyword evidence="7" id="KW-0862">Zinc</keyword>
<name>A0A8J1Y9E5_OWEFU</name>
<evidence type="ECO:0000256" key="3">
    <source>
        <dbReference type="ARBA" id="ARBA00022679"/>
    </source>
</evidence>
<comment type="subcellular location">
    <subcellularLocation>
        <location evidence="1">Membrane</location>
        <topology evidence="1">Multi-pass membrane protein</topology>
    </subcellularLocation>
</comment>
<keyword evidence="4 11" id="KW-0812">Transmembrane</keyword>
<dbReference type="OrthoDB" id="3824970at2759"/>
<dbReference type="SMART" id="SM00184">
    <property type="entry name" value="RING"/>
    <property type="match status" value="1"/>
</dbReference>
<reference evidence="12" key="1">
    <citation type="submission" date="2022-03" db="EMBL/GenBank/DDBJ databases">
        <authorList>
            <person name="Martin C."/>
        </authorList>
    </citation>
    <scope>NUCLEOTIDE SEQUENCE</scope>
</reference>
<keyword evidence="5" id="KW-0479">Metal-binding</keyword>
<evidence type="ECO:0000256" key="5">
    <source>
        <dbReference type="ARBA" id="ARBA00022723"/>
    </source>
</evidence>
<protein>
    <submittedName>
        <fullName evidence="12">Uncharacterized protein</fullName>
    </submittedName>
</protein>
<dbReference type="EMBL" id="CAIIXF020000003">
    <property type="protein sequence ID" value="CAH1778722.1"/>
    <property type="molecule type" value="Genomic_DNA"/>
</dbReference>
<keyword evidence="8 11" id="KW-1133">Transmembrane helix</keyword>
<dbReference type="CDD" id="cd14421">
    <property type="entry name" value="CUE_AMFR"/>
    <property type="match status" value="1"/>
</dbReference>
<dbReference type="Pfam" id="PF25563">
    <property type="entry name" value="TPR_SYVN1_N"/>
    <property type="match status" value="1"/>
</dbReference>
<dbReference type="GO" id="GO:0008270">
    <property type="term" value="F:zinc ion binding"/>
    <property type="evidence" value="ECO:0007669"/>
    <property type="project" value="UniProtKB-KW"/>
</dbReference>
<dbReference type="GO" id="GO:0006511">
    <property type="term" value="P:ubiquitin-dependent protein catabolic process"/>
    <property type="evidence" value="ECO:0007669"/>
    <property type="project" value="TreeGrafter"/>
</dbReference>
<feature type="region of interest" description="Disordered" evidence="10">
    <location>
        <begin position="560"/>
        <end position="591"/>
    </location>
</feature>
<dbReference type="Proteomes" id="UP000749559">
    <property type="component" value="Unassembled WGS sequence"/>
</dbReference>
<dbReference type="GO" id="GO:0005829">
    <property type="term" value="C:cytosol"/>
    <property type="evidence" value="ECO:0007669"/>
    <property type="project" value="TreeGrafter"/>
</dbReference>
<dbReference type="InterPro" id="IPR001841">
    <property type="entry name" value="Znf_RING"/>
</dbReference>
<dbReference type="GO" id="GO:0016020">
    <property type="term" value="C:membrane"/>
    <property type="evidence" value="ECO:0007669"/>
    <property type="project" value="UniProtKB-SubCell"/>
</dbReference>
<dbReference type="GO" id="GO:0000151">
    <property type="term" value="C:ubiquitin ligase complex"/>
    <property type="evidence" value="ECO:0007669"/>
    <property type="project" value="TreeGrafter"/>
</dbReference>
<organism evidence="12 13">
    <name type="scientific">Owenia fusiformis</name>
    <name type="common">Polychaete worm</name>
    <dbReference type="NCBI Taxonomy" id="6347"/>
    <lineage>
        <taxon>Eukaryota</taxon>
        <taxon>Metazoa</taxon>
        <taxon>Spiralia</taxon>
        <taxon>Lophotrochozoa</taxon>
        <taxon>Annelida</taxon>
        <taxon>Polychaeta</taxon>
        <taxon>Sedentaria</taxon>
        <taxon>Canalipalpata</taxon>
        <taxon>Sabellida</taxon>
        <taxon>Oweniida</taxon>
        <taxon>Oweniidae</taxon>
        <taxon>Owenia</taxon>
    </lineage>
</organism>
<dbReference type="AlphaFoldDB" id="A0A8J1Y9E5"/>
<feature type="region of interest" description="Disordered" evidence="10">
    <location>
        <begin position="376"/>
        <end position="400"/>
    </location>
</feature>
<feature type="transmembrane region" description="Helical" evidence="11">
    <location>
        <begin position="183"/>
        <end position="208"/>
    </location>
</feature>
<proteinExistence type="predicted"/>
<evidence type="ECO:0000256" key="9">
    <source>
        <dbReference type="ARBA" id="ARBA00023136"/>
    </source>
</evidence>
<accession>A0A8J1Y9E5</accession>
<keyword evidence="3" id="KW-0808">Transferase</keyword>
<dbReference type="PROSITE" id="PS51140">
    <property type="entry name" value="CUE"/>
    <property type="match status" value="1"/>
</dbReference>
<evidence type="ECO:0000313" key="12">
    <source>
        <dbReference type="EMBL" id="CAH1778722.1"/>
    </source>
</evidence>
<feature type="region of interest" description="Disordered" evidence="10">
    <location>
        <begin position="534"/>
        <end position="553"/>
    </location>
</feature>
<dbReference type="FunFam" id="3.30.40.10:FF:000259">
    <property type="entry name" value="E3 ubiquitin protein ligase RIN2"/>
    <property type="match status" value="1"/>
</dbReference>
<dbReference type="Pfam" id="PF02845">
    <property type="entry name" value="CUE"/>
    <property type="match status" value="1"/>
</dbReference>
<feature type="transmembrane region" description="Helical" evidence="11">
    <location>
        <begin position="119"/>
        <end position="136"/>
    </location>
</feature>
<feature type="region of interest" description="Disordered" evidence="10">
    <location>
        <begin position="610"/>
        <end position="640"/>
    </location>
</feature>
<dbReference type="PANTHER" id="PTHR15067">
    <property type="entry name" value="E3 UBIQUITIN-PROTEIN LIGASE RNF8"/>
    <property type="match status" value="1"/>
</dbReference>
<feature type="compositionally biased region" description="Polar residues" evidence="10">
    <location>
        <begin position="543"/>
        <end position="553"/>
    </location>
</feature>
<dbReference type="SUPFAM" id="SSF57850">
    <property type="entry name" value="RING/U-box"/>
    <property type="match status" value="1"/>
</dbReference>
<dbReference type="InterPro" id="IPR013083">
    <property type="entry name" value="Znf_RING/FYVE/PHD"/>
</dbReference>